<dbReference type="EMBL" id="BBTG02000001">
    <property type="protein sequence ID" value="GAO16254.1"/>
    <property type="molecule type" value="Genomic_DNA"/>
</dbReference>
<dbReference type="InterPro" id="IPR011320">
    <property type="entry name" value="RNase_H1_N"/>
</dbReference>
<accession>A0A1B5KYT7</accession>
<sequence length="122" mass="13375">MPPKTKKYHAVVRGPHPKVTGLSGAIFKGFLTIEAARRYMKERGVANPSEVIKDGAGSKAPVGDDPCFYAIANGKHPGVYTDYQPTRMDSVLDVVLRKSVPGTKDTDRVDELKFDKLKLSDD</sequence>
<proteinExistence type="predicted"/>
<evidence type="ECO:0000313" key="3">
    <source>
        <dbReference type="Proteomes" id="UP000054053"/>
    </source>
</evidence>
<protein>
    <recommendedName>
        <fullName evidence="1">Ribonuclease H1 N-terminal domain-containing protein</fullName>
    </recommendedName>
</protein>
<reference evidence="3" key="1">
    <citation type="journal article" date="2016" name="Genome Announc.">
        <title>Genome sequence of Ustilaginoidea virens IPU010, a rice pathogenic fungus causing false smut.</title>
        <authorList>
            <person name="Kumagai T."/>
            <person name="Ishii T."/>
            <person name="Terai G."/>
            <person name="Umemura M."/>
            <person name="Machida M."/>
            <person name="Asai K."/>
        </authorList>
    </citation>
    <scope>NUCLEOTIDE SEQUENCE [LARGE SCALE GENOMIC DNA]</scope>
    <source>
        <strain evidence="3">IPU010</strain>
    </source>
</reference>
<gene>
    <name evidence="2" type="ORF">UVI_02000350</name>
</gene>
<dbReference type="Pfam" id="PF01693">
    <property type="entry name" value="Cauli_VI"/>
    <property type="match status" value="1"/>
</dbReference>
<evidence type="ECO:0000259" key="1">
    <source>
        <dbReference type="Pfam" id="PF01693"/>
    </source>
</evidence>
<name>A0A1B5KYT7_USTVR</name>
<organism evidence="2 3">
    <name type="scientific">Ustilaginoidea virens</name>
    <name type="common">Rice false smut fungus</name>
    <name type="synonym">Villosiclava virens</name>
    <dbReference type="NCBI Taxonomy" id="1159556"/>
    <lineage>
        <taxon>Eukaryota</taxon>
        <taxon>Fungi</taxon>
        <taxon>Dikarya</taxon>
        <taxon>Ascomycota</taxon>
        <taxon>Pezizomycotina</taxon>
        <taxon>Sordariomycetes</taxon>
        <taxon>Hypocreomycetidae</taxon>
        <taxon>Hypocreales</taxon>
        <taxon>Clavicipitaceae</taxon>
        <taxon>Ustilaginoidea</taxon>
    </lineage>
</organism>
<evidence type="ECO:0000313" key="2">
    <source>
        <dbReference type="EMBL" id="GAO16254.1"/>
    </source>
</evidence>
<comment type="caution">
    <text evidence="2">The sequence shown here is derived from an EMBL/GenBank/DDBJ whole genome shotgun (WGS) entry which is preliminary data.</text>
</comment>
<feature type="domain" description="Ribonuclease H1 N-terminal" evidence="1">
    <location>
        <begin position="68"/>
        <end position="84"/>
    </location>
</feature>
<dbReference type="Proteomes" id="UP000054053">
    <property type="component" value="Unassembled WGS sequence"/>
</dbReference>
<dbReference type="AlphaFoldDB" id="A0A1B5KYT7"/>